<protein>
    <submittedName>
        <fullName evidence="2">Uncharacterized protein</fullName>
    </submittedName>
</protein>
<gene>
    <name evidence="2" type="ORF">BD289DRAFT_483405</name>
</gene>
<feature type="region of interest" description="Disordered" evidence="1">
    <location>
        <begin position="85"/>
        <end position="135"/>
    </location>
</feature>
<dbReference type="OrthoDB" id="5237293at2759"/>
<evidence type="ECO:0000256" key="1">
    <source>
        <dbReference type="SAM" id="MobiDB-lite"/>
    </source>
</evidence>
<keyword evidence="3" id="KW-1185">Reference proteome</keyword>
<feature type="compositionally biased region" description="Polar residues" evidence="1">
    <location>
        <begin position="249"/>
        <end position="259"/>
    </location>
</feature>
<sequence>MAHGNSESTAAAFGYPTSDPSSRAYPTVSQLHQYSASTFEAENYADFSDPAPDAPPSPGEIRAFSSSKVRQASVSARHVSQYTNSSAASSLLSHAPSDRRPSWEQALESFSLSRKSSIKSTTSSMPSRERPESVQAIGKAIFNRKAKLRRESLATSSSSTYSSEMTLDVANERGRAASVVSKEHITSAAMNLFNRRKTVQAGEDGQKRPMISNPFNFQHVSQIQKDQLPPLDRANSTTLRKEIAHARSPPSSIRATSRSPAVEDLRVPNFSSKTSRSHLDDESIPPHIVPHSREKSLSRPSSSHHSPPRSWIKHAKSQDQMRGAAPPRPPRSPTNLGIDTFDFPAPGGLVSSARRPSRTTSIPRRDSEALGNTWGLHQQGLDTFRFPAGAKFEGDARTPSVGASDCSSPGVPENRRYSRVFVPMETPNWPLTAPVNGTIAAPFEAGLPNVPEEEEQGASARRSRTNTKSGHSSLKGSISTPALRQASLSNASYPSHDPTFSRESTTLDHFDLNALQECARNATAESLRRDSWEDVIDYCYEHEMEADCDYDWHRPSIDVMHGTAYTEASSEDESFLLSRPTSDVPALSPAGFLSPQTSQEAITPTLATTIAKSPPSANFSLPRRDGIRNKRHLHVSTGSQSNFTEAQGFTLSPSFAIPTDYHHELLAVHQGQYDPELDSIAQAMTYDDSTLTIENNSLFVPARASNSTTVSDDNLSCRSVFERHISTTSSNTDYTRLTMSTTSDMDTFIFKDESPVATTMEDQIPRTDELNMSSPHARSQSEAGLLGSAKTQAPVRDSHGSESNLGGTHAQSPKQQAGRTRSRTMSSTPGQFSLFPAVPSSKAPQRG</sequence>
<dbReference type="AlphaFoldDB" id="A0A2T3A5M5"/>
<feature type="compositionally biased region" description="Low complexity" evidence="1">
    <location>
        <begin position="109"/>
        <end position="126"/>
    </location>
</feature>
<feature type="compositionally biased region" description="Low complexity" evidence="1">
    <location>
        <begin position="298"/>
        <end position="310"/>
    </location>
</feature>
<feature type="region of interest" description="Disordered" evidence="1">
    <location>
        <begin position="43"/>
        <end position="70"/>
    </location>
</feature>
<feature type="region of interest" description="Disordered" evidence="1">
    <location>
        <begin position="1"/>
        <end position="28"/>
    </location>
</feature>
<feature type="compositionally biased region" description="Polar residues" evidence="1">
    <location>
        <begin position="770"/>
        <end position="782"/>
    </location>
</feature>
<dbReference type="Proteomes" id="UP000241462">
    <property type="component" value="Unassembled WGS sequence"/>
</dbReference>
<feature type="region of interest" description="Disordered" evidence="1">
    <location>
        <begin position="767"/>
        <end position="847"/>
    </location>
</feature>
<feature type="compositionally biased region" description="Polar residues" evidence="1">
    <location>
        <begin position="801"/>
        <end position="831"/>
    </location>
</feature>
<name>A0A2T3A5M5_9PEZI</name>
<accession>A0A2T3A5M5</accession>
<organism evidence="2 3">
    <name type="scientific">Coniella lustricola</name>
    <dbReference type="NCBI Taxonomy" id="2025994"/>
    <lineage>
        <taxon>Eukaryota</taxon>
        <taxon>Fungi</taxon>
        <taxon>Dikarya</taxon>
        <taxon>Ascomycota</taxon>
        <taxon>Pezizomycotina</taxon>
        <taxon>Sordariomycetes</taxon>
        <taxon>Sordariomycetidae</taxon>
        <taxon>Diaporthales</taxon>
        <taxon>Schizoparmaceae</taxon>
        <taxon>Coniella</taxon>
    </lineage>
</organism>
<feature type="region of interest" description="Disordered" evidence="1">
    <location>
        <begin position="448"/>
        <end position="481"/>
    </location>
</feature>
<evidence type="ECO:0000313" key="2">
    <source>
        <dbReference type="EMBL" id="PSR83308.1"/>
    </source>
</evidence>
<evidence type="ECO:0000313" key="3">
    <source>
        <dbReference type="Proteomes" id="UP000241462"/>
    </source>
</evidence>
<dbReference type="EMBL" id="KZ678462">
    <property type="protein sequence ID" value="PSR83308.1"/>
    <property type="molecule type" value="Genomic_DNA"/>
</dbReference>
<reference evidence="2 3" key="1">
    <citation type="journal article" date="2018" name="Mycol. Prog.">
        <title>Coniella lustricola, a new species from submerged detritus.</title>
        <authorList>
            <person name="Raudabaugh D.B."/>
            <person name="Iturriaga T."/>
            <person name="Carver A."/>
            <person name="Mondo S."/>
            <person name="Pangilinan J."/>
            <person name="Lipzen A."/>
            <person name="He G."/>
            <person name="Amirebrahimi M."/>
            <person name="Grigoriev I.V."/>
            <person name="Miller A.N."/>
        </authorList>
    </citation>
    <scope>NUCLEOTIDE SEQUENCE [LARGE SCALE GENOMIC DNA]</scope>
    <source>
        <strain evidence="2 3">B22-T-1</strain>
    </source>
</reference>
<dbReference type="InParanoid" id="A0A2T3A5M5"/>
<dbReference type="STRING" id="2025994.A0A2T3A5M5"/>
<feature type="compositionally biased region" description="Polar residues" evidence="1">
    <location>
        <begin position="466"/>
        <end position="481"/>
    </location>
</feature>
<feature type="region of interest" description="Disordered" evidence="1">
    <location>
        <begin position="242"/>
        <end position="372"/>
    </location>
</feature>
<feature type="compositionally biased region" description="Low complexity" evidence="1">
    <location>
        <begin position="351"/>
        <end position="362"/>
    </location>
</feature>
<proteinExistence type="predicted"/>